<feature type="region of interest" description="Disordered" evidence="4">
    <location>
        <begin position="1"/>
        <end position="40"/>
    </location>
</feature>
<dbReference type="GO" id="GO:0003677">
    <property type="term" value="F:DNA binding"/>
    <property type="evidence" value="ECO:0007669"/>
    <property type="project" value="TreeGrafter"/>
</dbReference>
<keyword evidence="3" id="KW-0175">Coiled coil</keyword>
<evidence type="ECO:0000259" key="5">
    <source>
        <dbReference type="PROSITE" id="PS51879"/>
    </source>
</evidence>
<dbReference type="GO" id="GO:0005669">
    <property type="term" value="C:transcription factor TFIID complex"/>
    <property type="evidence" value="ECO:0007669"/>
    <property type="project" value="InterPro"/>
</dbReference>
<gene>
    <name evidence="6" type="ORF">BVC80_9047g37</name>
</gene>
<dbReference type="PROSITE" id="PS51879">
    <property type="entry name" value="RST"/>
    <property type="match status" value="1"/>
</dbReference>
<dbReference type="GO" id="GO:0006367">
    <property type="term" value="P:transcription initiation at RNA polymerase II promoter"/>
    <property type="evidence" value="ECO:0007669"/>
    <property type="project" value="TreeGrafter"/>
</dbReference>
<evidence type="ECO:0000256" key="1">
    <source>
        <dbReference type="ARBA" id="ARBA00004123"/>
    </source>
</evidence>
<dbReference type="PANTHER" id="PTHR15138">
    <property type="entry name" value="TRANSCRIPTION INITIATION FACTOR TFIID SUBUNIT 4"/>
    <property type="match status" value="1"/>
</dbReference>
<dbReference type="EMBL" id="MVGT01000454">
    <property type="protein sequence ID" value="OVA17085.1"/>
    <property type="molecule type" value="Genomic_DNA"/>
</dbReference>
<protein>
    <submittedName>
        <fullName evidence="6">RST domain of plant C-terminal</fullName>
    </submittedName>
</protein>
<accession>A0A200R320</accession>
<dbReference type="InterPro" id="IPR022003">
    <property type="entry name" value="RST"/>
</dbReference>
<feature type="compositionally biased region" description="Basic and acidic residues" evidence="4">
    <location>
        <begin position="89"/>
        <end position="99"/>
    </location>
</feature>
<feature type="region of interest" description="Disordered" evidence="4">
    <location>
        <begin position="87"/>
        <end position="128"/>
    </location>
</feature>
<evidence type="ECO:0000256" key="2">
    <source>
        <dbReference type="ARBA" id="ARBA00023242"/>
    </source>
</evidence>
<dbReference type="InParanoid" id="A0A200R320"/>
<reference evidence="6 7" key="1">
    <citation type="journal article" date="2017" name="Mol. Plant">
        <title>The Genome of Medicinal Plant Macleaya cordata Provides New Insights into Benzylisoquinoline Alkaloids Metabolism.</title>
        <authorList>
            <person name="Liu X."/>
            <person name="Liu Y."/>
            <person name="Huang P."/>
            <person name="Ma Y."/>
            <person name="Qing Z."/>
            <person name="Tang Q."/>
            <person name="Cao H."/>
            <person name="Cheng P."/>
            <person name="Zheng Y."/>
            <person name="Yuan Z."/>
            <person name="Zhou Y."/>
            <person name="Liu J."/>
            <person name="Tang Z."/>
            <person name="Zhuo Y."/>
            <person name="Zhang Y."/>
            <person name="Yu L."/>
            <person name="Huang J."/>
            <person name="Yang P."/>
            <person name="Peng Q."/>
            <person name="Zhang J."/>
            <person name="Jiang W."/>
            <person name="Zhang Z."/>
            <person name="Lin K."/>
            <person name="Ro D.K."/>
            <person name="Chen X."/>
            <person name="Xiong X."/>
            <person name="Shang Y."/>
            <person name="Huang S."/>
            <person name="Zeng J."/>
        </authorList>
    </citation>
    <scope>NUCLEOTIDE SEQUENCE [LARGE SCALE GENOMIC DNA]</scope>
    <source>
        <strain evidence="7">cv. BLH2017</strain>
        <tissue evidence="6">Root</tissue>
    </source>
</reference>
<dbReference type="PANTHER" id="PTHR15138:SF14">
    <property type="entry name" value="TRANSCRIPTION INITIATION FACTOR TFIID SUBUNIT 4"/>
    <property type="match status" value="1"/>
</dbReference>
<keyword evidence="7" id="KW-1185">Reference proteome</keyword>
<name>A0A200R320_MACCD</name>
<dbReference type="Proteomes" id="UP000195402">
    <property type="component" value="Unassembled WGS sequence"/>
</dbReference>
<sequence>MMSRNQQGLKNSQPQGRQHSSELDWAQHGSGVDSQQQQNNCSLEHNQLLLQQNQSHDDQLKRQAEQNAPQFSQKNAVQISEQNTAHMPEQQDRMRHPDNQHPFPKLQKMNNQQAPQAEQANNPLSRNKQVPFGMLLPAILPHLDKDRNMQLQTFVAKLKSNEINKDELVRLMRSIVGDKMLRVAEMAKDQAAINSQTGPLQFQIHSQVPSTTTPLGAGTNVKTPPKKPSIGEKKPLDALGAPSSVADDLFKTQKLFGAFLDQSIGQLNDVTAVNGVNIKVMGHERPGQVLGVPIGGEAKTVRGEPSTAASSRDDQVRTLREEVDMRRRDHEERLRKEEQLEESLRSTREHLERLERVMRVVLQSTGYLTTTTATAPAPAPAIGMFIEIIVQFRCSSM</sequence>
<keyword evidence="2" id="KW-0539">Nucleus</keyword>
<dbReference type="InterPro" id="IPR045144">
    <property type="entry name" value="TAF4"/>
</dbReference>
<feature type="region of interest" description="Disordered" evidence="4">
    <location>
        <begin position="209"/>
        <end position="235"/>
    </location>
</feature>
<feature type="compositionally biased region" description="Polar residues" evidence="4">
    <location>
        <begin position="65"/>
        <end position="74"/>
    </location>
</feature>
<dbReference type="AlphaFoldDB" id="A0A200R320"/>
<evidence type="ECO:0000256" key="4">
    <source>
        <dbReference type="SAM" id="MobiDB-lite"/>
    </source>
</evidence>
<evidence type="ECO:0000313" key="7">
    <source>
        <dbReference type="Proteomes" id="UP000195402"/>
    </source>
</evidence>
<proteinExistence type="predicted"/>
<feature type="coiled-coil region" evidence="3">
    <location>
        <begin position="320"/>
        <end position="357"/>
    </location>
</feature>
<comment type="caution">
    <text evidence="6">The sequence shown here is derived from an EMBL/GenBank/DDBJ whole genome shotgun (WGS) entry which is preliminary data.</text>
</comment>
<dbReference type="GO" id="GO:0016251">
    <property type="term" value="F:RNA polymerase II general transcription initiation factor activity"/>
    <property type="evidence" value="ECO:0007669"/>
    <property type="project" value="TreeGrafter"/>
</dbReference>
<evidence type="ECO:0000256" key="3">
    <source>
        <dbReference type="SAM" id="Coils"/>
    </source>
</evidence>
<feature type="compositionally biased region" description="Basic and acidic residues" evidence="4">
    <location>
        <begin position="55"/>
        <end position="64"/>
    </location>
</feature>
<dbReference type="OrthoDB" id="21060at2759"/>
<feature type="domain" description="RST" evidence="5">
    <location>
        <begin position="123"/>
        <end position="194"/>
    </location>
</feature>
<dbReference type="Pfam" id="PF12174">
    <property type="entry name" value="RST"/>
    <property type="match status" value="1"/>
</dbReference>
<comment type="subcellular location">
    <subcellularLocation>
        <location evidence="1">Nucleus</location>
    </subcellularLocation>
</comment>
<evidence type="ECO:0000313" key="6">
    <source>
        <dbReference type="EMBL" id="OVA17085.1"/>
    </source>
</evidence>
<feature type="compositionally biased region" description="Polar residues" evidence="4">
    <location>
        <begin position="1"/>
        <end position="18"/>
    </location>
</feature>
<feature type="region of interest" description="Disordered" evidence="4">
    <location>
        <begin position="53"/>
        <end position="74"/>
    </location>
</feature>
<organism evidence="6 7">
    <name type="scientific">Macleaya cordata</name>
    <name type="common">Five-seeded plume-poppy</name>
    <name type="synonym">Bocconia cordata</name>
    <dbReference type="NCBI Taxonomy" id="56857"/>
    <lineage>
        <taxon>Eukaryota</taxon>
        <taxon>Viridiplantae</taxon>
        <taxon>Streptophyta</taxon>
        <taxon>Embryophyta</taxon>
        <taxon>Tracheophyta</taxon>
        <taxon>Spermatophyta</taxon>
        <taxon>Magnoliopsida</taxon>
        <taxon>Ranunculales</taxon>
        <taxon>Papaveraceae</taxon>
        <taxon>Papaveroideae</taxon>
        <taxon>Macleaya</taxon>
    </lineage>
</organism>
<dbReference type="STRING" id="56857.A0A200R320"/>
<feature type="compositionally biased region" description="Low complexity" evidence="4">
    <location>
        <begin position="110"/>
        <end position="123"/>
    </location>
</feature>